<name>A0A3S3PAL0_9ACAR</name>
<keyword evidence="2" id="KW-1185">Reference proteome</keyword>
<sequence length="20" mass="2366">MPIHRSRVIRRQITDTAMAI</sequence>
<protein>
    <submittedName>
        <fullName evidence="1">Uncharacterized protein</fullName>
    </submittedName>
</protein>
<evidence type="ECO:0000313" key="2">
    <source>
        <dbReference type="Proteomes" id="UP000285301"/>
    </source>
</evidence>
<comment type="caution">
    <text evidence="1">The sequence shown here is derived from an EMBL/GenBank/DDBJ whole genome shotgun (WGS) entry which is preliminary data.</text>
</comment>
<accession>A0A3S3PAL0</accession>
<proteinExistence type="predicted"/>
<organism evidence="1 2">
    <name type="scientific">Dinothrombium tinctorium</name>
    <dbReference type="NCBI Taxonomy" id="1965070"/>
    <lineage>
        <taxon>Eukaryota</taxon>
        <taxon>Metazoa</taxon>
        <taxon>Ecdysozoa</taxon>
        <taxon>Arthropoda</taxon>
        <taxon>Chelicerata</taxon>
        <taxon>Arachnida</taxon>
        <taxon>Acari</taxon>
        <taxon>Acariformes</taxon>
        <taxon>Trombidiformes</taxon>
        <taxon>Prostigmata</taxon>
        <taxon>Anystina</taxon>
        <taxon>Parasitengona</taxon>
        <taxon>Trombidioidea</taxon>
        <taxon>Trombidiidae</taxon>
        <taxon>Dinothrombium</taxon>
    </lineage>
</organism>
<dbReference type="AlphaFoldDB" id="A0A3S3PAL0"/>
<dbReference type="EMBL" id="NCKU01002849">
    <property type="protein sequence ID" value="RWS08670.1"/>
    <property type="molecule type" value="Genomic_DNA"/>
</dbReference>
<dbReference type="Proteomes" id="UP000285301">
    <property type="component" value="Unassembled WGS sequence"/>
</dbReference>
<gene>
    <name evidence="1" type="ORF">B4U79_05815</name>
</gene>
<reference evidence="1 2" key="1">
    <citation type="journal article" date="2018" name="Gigascience">
        <title>Genomes of trombidid mites reveal novel predicted allergens and laterally-transferred genes associated with secondary metabolism.</title>
        <authorList>
            <person name="Dong X."/>
            <person name="Chaisiri K."/>
            <person name="Xia D."/>
            <person name="Armstrong S.D."/>
            <person name="Fang Y."/>
            <person name="Donnelly M.J."/>
            <person name="Kadowaki T."/>
            <person name="McGarry J.W."/>
            <person name="Darby A.C."/>
            <person name="Makepeace B.L."/>
        </authorList>
    </citation>
    <scope>NUCLEOTIDE SEQUENCE [LARGE SCALE GENOMIC DNA]</scope>
    <source>
        <strain evidence="1">UoL-WK</strain>
    </source>
</reference>
<evidence type="ECO:0000313" key="1">
    <source>
        <dbReference type="EMBL" id="RWS08670.1"/>
    </source>
</evidence>